<reference evidence="3 4" key="1">
    <citation type="journal article" date="2016" name="Mol. Biol. Evol.">
        <title>Comparative Genomics of Early-Diverging Mushroom-Forming Fungi Provides Insights into the Origins of Lignocellulose Decay Capabilities.</title>
        <authorList>
            <person name="Nagy L.G."/>
            <person name="Riley R."/>
            <person name="Tritt A."/>
            <person name="Adam C."/>
            <person name="Daum C."/>
            <person name="Floudas D."/>
            <person name="Sun H."/>
            <person name="Yadav J.S."/>
            <person name="Pangilinan J."/>
            <person name="Larsson K.H."/>
            <person name="Matsuura K."/>
            <person name="Barry K."/>
            <person name="Labutti K."/>
            <person name="Kuo R."/>
            <person name="Ohm R.A."/>
            <person name="Bhattacharya S.S."/>
            <person name="Shirouzu T."/>
            <person name="Yoshinaga Y."/>
            <person name="Martin F.M."/>
            <person name="Grigoriev I.V."/>
            <person name="Hibbett D.S."/>
        </authorList>
    </citation>
    <scope>NUCLEOTIDE SEQUENCE [LARGE SCALE GENOMIC DNA]</scope>
    <source>
        <strain evidence="3 4">HHB14362 ss-1</strain>
    </source>
</reference>
<dbReference type="InParanoid" id="A0A165QH31"/>
<accession>A0A165QH31</accession>
<dbReference type="EMBL" id="KV425596">
    <property type="protein sequence ID" value="KZT22422.1"/>
    <property type="molecule type" value="Genomic_DNA"/>
</dbReference>
<keyword evidence="4" id="KW-1185">Reference proteome</keyword>
<feature type="signal peptide" evidence="2">
    <location>
        <begin position="1"/>
        <end position="19"/>
    </location>
</feature>
<evidence type="ECO:0000313" key="4">
    <source>
        <dbReference type="Proteomes" id="UP000076761"/>
    </source>
</evidence>
<feature type="transmembrane region" description="Helical" evidence="1">
    <location>
        <begin position="29"/>
        <end position="48"/>
    </location>
</feature>
<keyword evidence="2" id="KW-0732">Signal</keyword>
<proteinExistence type="predicted"/>
<dbReference type="Proteomes" id="UP000076761">
    <property type="component" value="Unassembled WGS sequence"/>
</dbReference>
<name>A0A165QH31_9AGAM</name>
<evidence type="ECO:0000256" key="1">
    <source>
        <dbReference type="SAM" id="Phobius"/>
    </source>
</evidence>
<organism evidence="3 4">
    <name type="scientific">Neolentinus lepideus HHB14362 ss-1</name>
    <dbReference type="NCBI Taxonomy" id="1314782"/>
    <lineage>
        <taxon>Eukaryota</taxon>
        <taxon>Fungi</taxon>
        <taxon>Dikarya</taxon>
        <taxon>Basidiomycota</taxon>
        <taxon>Agaricomycotina</taxon>
        <taxon>Agaricomycetes</taxon>
        <taxon>Gloeophyllales</taxon>
        <taxon>Gloeophyllaceae</taxon>
        <taxon>Neolentinus</taxon>
    </lineage>
</organism>
<feature type="chain" id="PRO_5007864974" evidence="2">
    <location>
        <begin position="20"/>
        <end position="64"/>
    </location>
</feature>
<keyword evidence="1" id="KW-0812">Transmembrane</keyword>
<dbReference type="AlphaFoldDB" id="A0A165QH31"/>
<evidence type="ECO:0000256" key="2">
    <source>
        <dbReference type="SAM" id="SignalP"/>
    </source>
</evidence>
<keyword evidence="1" id="KW-0472">Membrane</keyword>
<gene>
    <name evidence="3" type="ORF">NEOLEDRAFT_1138121</name>
</gene>
<keyword evidence="1" id="KW-1133">Transmembrane helix</keyword>
<evidence type="ECO:0000313" key="3">
    <source>
        <dbReference type="EMBL" id="KZT22422.1"/>
    </source>
</evidence>
<protein>
    <submittedName>
        <fullName evidence="3">Uncharacterized protein</fullName>
    </submittedName>
</protein>
<sequence>MKAFLHASLLLAFAVLSLAAPKPELAPERMALGVCLIILIIYGTYQIFCPPCLRATSCLGERQP</sequence>